<evidence type="ECO:0000256" key="2">
    <source>
        <dbReference type="PROSITE-ProRule" id="PRU00259"/>
    </source>
</evidence>
<organism evidence="3 4">
    <name type="scientific">Riccia fluitans</name>
    <dbReference type="NCBI Taxonomy" id="41844"/>
    <lineage>
        <taxon>Eukaryota</taxon>
        <taxon>Viridiplantae</taxon>
        <taxon>Streptophyta</taxon>
        <taxon>Embryophyta</taxon>
        <taxon>Marchantiophyta</taxon>
        <taxon>Marchantiopsida</taxon>
        <taxon>Marchantiidae</taxon>
        <taxon>Marchantiales</taxon>
        <taxon>Ricciaceae</taxon>
        <taxon>Riccia</taxon>
    </lineage>
</organism>
<dbReference type="PROSITE" id="PS50176">
    <property type="entry name" value="ARM_REPEAT"/>
    <property type="match status" value="1"/>
</dbReference>
<evidence type="ECO:0000313" key="3">
    <source>
        <dbReference type="EMBL" id="KAL2611903.1"/>
    </source>
</evidence>
<keyword evidence="4" id="KW-1185">Reference proteome</keyword>
<evidence type="ECO:0000256" key="1">
    <source>
        <dbReference type="ARBA" id="ARBA00022737"/>
    </source>
</evidence>
<evidence type="ECO:0008006" key="5">
    <source>
        <dbReference type="Google" id="ProtNLM"/>
    </source>
</evidence>
<protein>
    <recommendedName>
        <fullName evidence="5">Armadillo repeat-containing protein 6</fullName>
    </recommendedName>
</protein>
<dbReference type="PANTHER" id="PTHR22895:SF0">
    <property type="entry name" value="ARMADILLO REPEAT-CONTAINING PROTEIN 6"/>
    <property type="match status" value="1"/>
</dbReference>
<feature type="repeat" description="ARM" evidence="2">
    <location>
        <begin position="411"/>
        <end position="455"/>
    </location>
</feature>
<dbReference type="AlphaFoldDB" id="A0ABD1XSG9"/>
<comment type="caution">
    <text evidence="3">The sequence shown here is derived from an EMBL/GenBank/DDBJ whole genome shotgun (WGS) entry which is preliminary data.</text>
</comment>
<dbReference type="InterPro" id="IPR016024">
    <property type="entry name" value="ARM-type_fold"/>
</dbReference>
<dbReference type="InterPro" id="IPR011989">
    <property type="entry name" value="ARM-like"/>
</dbReference>
<reference evidence="3 4" key="1">
    <citation type="submission" date="2024-09" db="EMBL/GenBank/DDBJ databases">
        <title>Chromosome-scale assembly of Riccia fluitans.</title>
        <authorList>
            <person name="Paukszto L."/>
            <person name="Sawicki J."/>
            <person name="Karawczyk K."/>
            <person name="Piernik-Szablinska J."/>
            <person name="Szczecinska M."/>
            <person name="Mazdziarz M."/>
        </authorList>
    </citation>
    <scope>NUCLEOTIDE SEQUENCE [LARGE SCALE GENOMIC DNA]</scope>
    <source>
        <strain evidence="3">Rf_01</strain>
        <tissue evidence="3">Aerial parts of the thallus</tissue>
    </source>
</reference>
<sequence length="488" mass="52105">MAPAKKIQISQVAFDAVVKENVEEFGMDMDEALEDAVKTFKLQGVDLSGIITDGGGGATLESHPIVEAIQRIRNAVASVTGEDLATSEELVQFCNRPQTGAVNLSSAAEAVISDSLQSLRQSCLEEKGKNAPIAERNEGVEVVLAAVRALTKSAGPPLAYALAAITSVLTDNRRERFIRCNGPQILLEVLSSESASPDVVGEAANALAKSALQNEDVKDLYMHLKVYEVLVQQLQKYQSNSSVIDGVSTALRSLVTADDDRIAASRTFQNGMLIAKSGAIDTLLETAKLQGKHDPTLGPLCLAIKDLAVNDEICKSMAEKGGLNLVTWILETASREGSNRLLARTACILLIQLAGSDANKDAFVALKGLDMLVNLVSTFSSDPSIIQEALTAMAVITLRSPSNASQAVNSGAVDITAEMMETHASEANLQRQACQLIRNLAVRNPENRPIILEKGLEKLIRKAKATHIGCRDAASAALRDLGFDDYNK</sequence>
<dbReference type="EMBL" id="JBHFFA010000007">
    <property type="protein sequence ID" value="KAL2611903.1"/>
    <property type="molecule type" value="Genomic_DNA"/>
</dbReference>
<dbReference type="SUPFAM" id="SSF48371">
    <property type="entry name" value="ARM repeat"/>
    <property type="match status" value="1"/>
</dbReference>
<dbReference type="SMART" id="SM00185">
    <property type="entry name" value="ARM"/>
    <property type="match status" value="5"/>
</dbReference>
<dbReference type="PANTHER" id="PTHR22895">
    <property type="entry name" value="ARMADILLO REPEAT-CONTAINING PROTEIN 6"/>
    <property type="match status" value="1"/>
</dbReference>
<proteinExistence type="predicted"/>
<keyword evidence="1" id="KW-0677">Repeat</keyword>
<dbReference type="InterPro" id="IPR000225">
    <property type="entry name" value="Armadillo"/>
</dbReference>
<name>A0ABD1XSG9_9MARC</name>
<dbReference type="Gene3D" id="1.25.10.10">
    <property type="entry name" value="Leucine-rich Repeat Variant"/>
    <property type="match status" value="2"/>
</dbReference>
<dbReference type="Proteomes" id="UP001605036">
    <property type="component" value="Unassembled WGS sequence"/>
</dbReference>
<gene>
    <name evidence="3" type="ORF">R1flu_023595</name>
</gene>
<evidence type="ECO:0000313" key="4">
    <source>
        <dbReference type="Proteomes" id="UP001605036"/>
    </source>
</evidence>
<accession>A0ABD1XSG9</accession>